<evidence type="ECO:0000313" key="1">
    <source>
        <dbReference type="EMBL" id="KAH3804050.1"/>
    </source>
</evidence>
<gene>
    <name evidence="1" type="ORF">DPMN_132327</name>
</gene>
<protein>
    <submittedName>
        <fullName evidence="1">Uncharacterized protein</fullName>
    </submittedName>
</protein>
<dbReference type="AlphaFoldDB" id="A0A9D4J9Z9"/>
<organism evidence="1 2">
    <name type="scientific">Dreissena polymorpha</name>
    <name type="common">Zebra mussel</name>
    <name type="synonym">Mytilus polymorpha</name>
    <dbReference type="NCBI Taxonomy" id="45954"/>
    <lineage>
        <taxon>Eukaryota</taxon>
        <taxon>Metazoa</taxon>
        <taxon>Spiralia</taxon>
        <taxon>Lophotrochozoa</taxon>
        <taxon>Mollusca</taxon>
        <taxon>Bivalvia</taxon>
        <taxon>Autobranchia</taxon>
        <taxon>Heteroconchia</taxon>
        <taxon>Euheterodonta</taxon>
        <taxon>Imparidentia</taxon>
        <taxon>Neoheterodontei</taxon>
        <taxon>Myida</taxon>
        <taxon>Dreissenoidea</taxon>
        <taxon>Dreissenidae</taxon>
        <taxon>Dreissena</taxon>
    </lineage>
</organism>
<reference evidence="1" key="2">
    <citation type="submission" date="2020-11" db="EMBL/GenBank/DDBJ databases">
        <authorList>
            <person name="McCartney M.A."/>
            <person name="Auch B."/>
            <person name="Kono T."/>
            <person name="Mallez S."/>
            <person name="Becker A."/>
            <person name="Gohl D.M."/>
            <person name="Silverstein K.A.T."/>
            <person name="Koren S."/>
            <person name="Bechman K.B."/>
            <person name="Herman A."/>
            <person name="Abrahante J.E."/>
            <person name="Garbe J."/>
        </authorList>
    </citation>
    <scope>NUCLEOTIDE SEQUENCE</scope>
    <source>
        <strain evidence="1">Duluth1</strain>
        <tissue evidence="1">Whole animal</tissue>
    </source>
</reference>
<sequence length="72" mass="8377">MKVPSQYHSQNFVEEGIVIKRVHLNQLQADLEALNLTEDLMPNRCFNTQRNITICTKVNHLITKDDHTIPTF</sequence>
<dbReference type="Proteomes" id="UP000828390">
    <property type="component" value="Unassembled WGS sequence"/>
</dbReference>
<name>A0A9D4J9Z9_DREPO</name>
<accession>A0A9D4J9Z9</accession>
<keyword evidence="2" id="KW-1185">Reference proteome</keyword>
<dbReference type="EMBL" id="JAIWYP010000006">
    <property type="protein sequence ID" value="KAH3804050.1"/>
    <property type="molecule type" value="Genomic_DNA"/>
</dbReference>
<evidence type="ECO:0000313" key="2">
    <source>
        <dbReference type="Proteomes" id="UP000828390"/>
    </source>
</evidence>
<proteinExistence type="predicted"/>
<reference evidence="1" key="1">
    <citation type="journal article" date="2019" name="bioRxiv">
        <title>The Genome of the Zebra Mussel, Dreissena polymorpha: A Resource for Invasive Species Research.</title>
        <authorList>
            <person name="McCartney M.A."/>
            <person name="Auch B."/>
            <person name="Kono T."/>
            <person name="Mallez S."/>
            <person name="Zhang Y."/>
            <person name="Obille A."/>
            <person name="Becker A."/>
            <person name="Abrahante J.E."/>
            <person name="Garbe J."/>
            <person name="Badalamenti J.P."/>
            <person name="Herman A."/>
            <person name="Mangelson H."/>
            <person name="Liachko I."/>
            <person name="Sullivan S."/>
            <person name="Sone E.D."/>
            <person name="Koren S."/>
            <person name="Silverstein K.A.T."/>
            <person name="Beckman K.B."/>
            <person name="Gohl D.M."/>
        </authorList>
    </citation>
    <scope>NUCLEOTIDE SEQUENCE</scope>
    <source>
        <strain evidence="1">Duluth1</strain>
        <tissue evidence="1">Whole animal</tissue>
    </source>
</reference>
<comment type="caution">
    <text evidence="1">The sequence shown here is derived from an EMBL/GenBank/DDBJ whole genome shotgun (WGS) entry which is preliminary data.</text>
</comment>